<dbReference type="InterPro" id="IPR036397">
    <property type="entry name" value="RNaseH_sf"/>
</dbReference>
<keyword evidence="1" id="KW-0472">Membrane</keyword>
<dbReference type="PANTHER" id="PTHR47723">
    <property type="entry name" value="OS05G0353850 PROTEIN"/>
    <property type="match status" value="1"/>
</dbReference>
<dbReference type="SUPFAM" id="SSF53098">
    <property type="entry name" value="Ribonuclease H-like"/>
    <property type="match status" value="1"/>
</dbReference>
<evidence type="ECO:0000313" key="4">
    <source>
        <dbReference type="Proteomes" id="UP001358586"/>
    </source>
</evidence>
<proteinExistence type="predicted"/>
<dbReference type="PANTHER" id="PTHR47723:SF13">
    <property type="entry name" value="PUTATIVE-RELATED"/>
    <property type="match status" value="1"/>
</dbReference>
<reference evidence="3 4" key="1">
    <citation type="submission" date="2023-03" db="EMBL/GenBank/DDBJ databases">
        <title>WGS of Gossypium arboreum.</title>
        <authorList>
            <person name="Yu D."/>
        </authorList>
    </citation>
    <scope>NUCLEOTIDE SEQUENCE [LARGE SCALE GENOMIC DNA]</scope>
    <source>
        <tissue evidence="3">Leaf</tissue>
    </source>
</reference>
<dbReference type="Proteomes" id="UP001358586">
    <property type="component" value="Chromosome 11"/>
</dbReference>
<dbReference type="CDD" id="cd06222">
    <property type="entry name" value="RNase_H_like"/>
    <property type="match status" value="1"/>
</dbReference>
<protein>
    <recommendedName>
        <fullName evidence="2">RNase H type-1 domain-containing protein</fullName>
    </recommendedName>
</protein>
<dbReference type="InterPro" id="IPR053151">
    <property type="entry name" value="RNase_H-like"/>
</dbReference>
<feature type="transmembrane region" description="Helical" evidence="1">
    <location>
        <begin position="54"/>
        <end position="77"/>
    </location>
</feature>
<sequence length="284" mass="32838">MFGPDSCSRVPRSILVHWEKQGSDCFKLNVDGSWDQSWARAGSGGVIPDWYGNWVVGFSAFCGSFVVLLLPMLRGIFHGTGIAWRKGIPNIIIESDSSTAAEIVLNGAKNRHPYFYFIDAIQRALRRDCCWSFVHVSKERIFVADWLVKSSLSEMGMCVCSINLHKMSLISLRIREDIHKRCIDYRKKRSCGALSRNTQIYRMIDTSEESKQIEKLYEFSERLNEAKVKSQSCKQSKNRRYPHHTKLPHKAQLLFGRGFRVGTDRRKQKKLAVKNEKEMREEIR</sequence>
<dbReference type="Gene3D" id="3.30.420.10">
    <property type="entry name" value="Ribonuclease H-like superfamily/Ribonuclease H"/>
    <property type="match status" value="1"/>
</dbReference>
<dbReference type="InterPro" id="IPR002156">
    <property type="entry name" value="RNaseH_domain"/>
</dbReference>
<dbReference type="InterPro" id="IPR012337">
    <property type="entry name" value="RNaseH-like_sf"/>
</dbReference>
<organism evidence="3 4">
    <name type="scientific">Gossypium arboreum</name>
    <name type="common">Tree cotton</name>
    <name type="synonym">Gossypium nanking</name>
    <dbReference type="NCBI Taxonomy" id="29729"/>
    <lineage>
        <taxon>Eukaryota</taxon>
        <taxon>Viridiplantae</taxon>
        <taxon>Streptophyta</taxon>
        <taxon>Embryophyta</taxon>
        <taxon>Tracheophyta</taxon>
        <taxon>Spermatophyta</taxon>
        <taxon>Magnoliopsida</taxon>
        <taxon>eudicotyledons</taxon>
        <taxon>Gunneridae</taxon>
        <taxon>Pentapetalae</taxon>
        <taxon>rosids</taxon>
        <taxon>malvids</taxon>
        <taxon>Malvales</taxon>
        <taxon>Malvaceae</taxon>
        <taxon>Malvoideae</taxon>
        <taxon>Gossypium</taxon>
    </lineage>
</organism>
<evidence type="ECO:0000259" key="2">
    <source>
        <dbReference type="Pfam" id="PF13456"/>
    </source>
</evidence>
<dbReference type="Pfam" id="PF13456">
    <property type="entry name" value="RVT_3"/>
    <property type="match status" value="1"/>
</dbReference>
<keyword evidence="4" id="KW-1185">Reference proteome</keyword>
<keyword evidence="1" id="KW-0812">Transmembrane</keyword>
<keyword evidence="1" id="KW-1133">Transmembrane helix</keyword>
<evidence type="ECO:0000313" key="3">
    <source>
        <dbReference type="EMBL" id="KAK5787119.1"/>
    </source>
</evidence>
<dbReference type="EMBL" id="JARKNE010000011">
    <property type="protein sequence ID" value="KAK5787119.1"/>
    <property type="molecule type" value="Genomic_DNA"/>
</dbReference>
<gene>
    <name evidence="3" type="ORF">PVK06_041771</name>
</gene>
<name>A0ABR0N949_GOSAR</name>
<evidence type="ECO:0000256" key="1">
    <source>
        <dbReference type="SAM" id="Phobius"/>
    </source>
</evidence>
<comment type="caution">
    <text evidence="3">The sequence shown here is derived from an EMBL/GenBank/DDBJ whole genome shotgun (WGS) entry which is preliminary data.</text>
</comment>
<feature type="domain" description="RNase H type-1" evidence="2">
    <location>
        <begin position="29"/>
        <end position="150"/>
    </location>
</feature>
<accession>A0ABR0N949</accession>
<dbReference type="InterPro" id="IPR044730">
    <property type="entry name" value="RNase_H-like_dom_plant"/>
</dbReference>